<organism evidence="1">
    <name type="scientific">Podoviridae sp. ctZkC8</name>
    <dbReference type="NCBI Taxonomy" id="2825259"/>
    <lineage>
        <taxon>Viruses</taxon>
        <taxon>Duplodnaviria</taxon>
        <taxon>Heunggongvirae</taxon>
        <taxon>Uroviricota</taxon>
        <taxon>Caudoviricetes</taxon>
    </lineage>
</organism>
<protein>
    <submittedName>
        <fullName evidence="1">Uncharacterized protein</fullName>
    </submittedName>
</protein>
<reference evidence="1" key="1">
    <citation type="journal article" date="2021" name="Proc. Natl. Acad. Sci. U.S.A.">
        <title>A Catalog of Tens of Thousands of Viruses from Human Metagenomes Reveals Hidden Associations with Chronic Diseases.</title>
        <authorList>
            <person name="Tisza M.J."/>
            <person name="Buck C.B."/>
        </authorList>
    </citation>
    <scope>NUCLEOTIDE SEQUENCE</scope>
    <source>
        <strain evidence="1">CtZkC8</strain>
    </source>
</reference>
<name>A0A8S5UBV8_9CAUD</name>
<dbReference type="EMBL" id="BK016062">
    <property type="protein sequence ID" value="DAF91973.1"/>
    <property type="molecule type" value="Genomic_DNA"/>
</dbReference>
<proteinExistence type="predicted"/>
<sequence length="30" mass="3706">MNLLTLHSLSFQNIYIYMDKTIYLLYHMIL</sequence>
<evidence type="ECO:0000313" key="1">
    <source>
        <dbReference type="EMBL" id="DAF91973.1"/>
    </source>
</evidence>
<accession>A0A8S5UBV8</accession>